<feature type="transmembrane region" description="Helical" evidence="1">
    <location>
        <begin position="34"/>
        <end position="56"/>
    </location>
</feature>
<name>A0ABD0LDL7_9CAEN</name>
<sequence length="95" mass="9872">MEIDREPSPPPCGLCRGCWRCRRSLTPHVERQDVAALVVQPVAVMVVVAAVVFVAAAVVVTAVVVVAAAVVVTAVVVVAAALEVSHSFSQQQARG</sequence>
<proteinExistence type="predicted"/>
<keyword evidence="1" id="KW-0472">Membrane</keyword>
<organism evidence="2 3">
    <name type="scientific">Batillaria attramentaria</name>
    <dbReference type="NCBI Taxonomy" id="370345"/>
    <lineage>
        <taxon>Eukaryota</taxon>
        <taxon>Metazoa</taxon>
        <taxon>Spiralia</taxon>
        <taxon>Lophotrochozoa</taxon>
        <taxon>Mollusca</taxon>
        <taxon>Gastropoda</taxon>
        <taxon>Caenogastropoda</taxon>
        <taxon>Sorbeoconcha</taxon>
        <taxon>Cerithioidea</taxon>
        <taxon>Batillariidae</taxon>
        <taxon>Batillaria</taxon>
    </lineage>
</organism>
<gene>
    <name evidence="2" type="ORF">BaRGS_00011267</name>
</gene>
<reference evidence="2 3" key="1">
    <citation type="journal article" date="2023" name="Sci. Data">
        <title>Genome assembly of the Korean intertidal mud-creeper Batillaria attramentaria.</title>
        <authorList>
            <person name="Patra A.K."/>
            <person name="Ho P.T."/>
            <person name="Jun S."/>
            <person name="Lee S.J."/>
            <person name="Kim Y."/>
            <person name="Won Y.J."/>
        </authorList>
    </citation>
    <scope>NUCLEOTIDE SEQUENCE [LARGE SCALE GENOMIC DNA]</scope>
    <source>
        <strain evidence="2">Wonlab-2016</strain>
    </source>
</reference>
<comment type="caution">
    <text evidence="2">The sequence shown here is derived from an EMBL/GenBank/DDBJ whole genome shotgun (WGS) entry which is preliminary data.</text>
</comment>
<evidence type="ECO:0000256" key="1">
    <source>
        <dbReference type="SAM" id="Phobius"/>
    </source>
</evidence>
<evidence type="ECO:0000313" key="3">
    <source>
        <dbReference type="Proteomes" id="UP001519460"/>
    </source>
</evidence>
<evidence type="ECO:0000313" key="2">
    <source>
        <dbReference type="EMBL" id="KAK7497425.1"/>
    </source>
</evidence>
<feature type="transmembrane region" description="Helical" evidence="1">
    <location>
        <begin position="62"/>
        <end position="82"/>
    </location>
</feature>
<keyword evidence="1" id="KW-0812">Transmembrane</keyword>
<keyword evidence="3" id="KW-1185">Reference proteome</keyword>
<dbReference type="Proteomes" id="UP001519460">
    <property type="component" value="Unassembled WGS sequence"/>
</dbReference>
<dbReference type="AlphaFoldDB" id="A0ABD0LDL7"/>
<accession>A0ABD0LDL7</accession>
<keyword evidence="1" id="KW-1133">Transmembrane helix</keyword>
<protein>
    <submittedName>
        <fullName evidence="2">Uncharacterized protein</fullName>
    </submittedName>
</protein>
<dbReference type="EMBL" id="JACVVK020000058">
    <property type="protein sequence ID" value="KAK7497425.1"/>
    <property type="molecule type" value="Genomic_DNA"/>
</dbReference>